<name>A0AAN9PT68_CLITE</name>
<dbReference type="GO" id="GO:0035097">
    <property type="term" value="C:histone methyltransferase complex"/>
    <property type="evidence" value="ECO:0007669"/>
    <property type="project" value="TreeGrafter"/>
</dbReference>
<organism evidence="6 7">
    <name type="scientific">Clitoria ternatea</name>
    <name type="common">Butterfly pea</name>
    <dbReference type="NCBI Taxonomy" id="43366"/>
    <lineage>
        <taxon>Eukaryota</taxon>
        <taxon>Viridiplantae</taxon>
        <taxon>Streptophyta</taxon>
        <taxon>Embryophyta</taxon>
        <taxon>Tracheophyta</taxon>
        <taxon>Spermatophyta</taxon>
        <taxon>Magnoliopsida</taxon>
        <taxon>eudicotyledons</taxon>
        <taxon>Gunneridae</taxon>
        <taxon>Pentapetalae</taxon>
        <taxon>rosids</taxon>
        <taxon>fabids</taxon>
        <taxon>Fabales</taxon>
        <taxon>Fabaceae</taxon>
        <taxon>Papilionoideae</taxon>
        <taxon>50 kb inversion clade</taxon>
        <taxon>NPAAA clade</taxon>
        <taxon>indigoferoid/millettioid clade</taxon>
        <taxon>Phaseoleae</taxon>
        <taxon>Clitoria</taxon>
    </lineage>
</organism>
<comment type="subcellular location">
    <subcellularLocation>
        <location evidence="1">Nucleus</location>
    </subcellularLocation>
</comment>
<evidence type="ECO:0000256" key="4">
    <source>
        <dbReference type="ARBA" id="ARBA00023242"/>
    </source>
</evidence>
<dbReference type="PANTHER" id="PTHR45838:SF4">
    <property type="entry name" value="HISTONE-LYSINE N-METHYLTRANSFERASE TRITHORAX"/>
    <property type="match status" value="1"/>
</dbReference>
<dbReference type="EMBL" id="JAYKXN010000002">
    <property type="protein sequence ID" value="KAK7311225.1"/>
    <property type="molecule type" value="Genomic_DNA"/>
</dbReference>
<dbReference type="Proteomes" id="UP001359559">
    <property type="component" value="Unassembled WGS sequence"/>
</dbReference>
<protein>
    <recommendedName>
        <fullName evidence="5">Tify domain-containing protein</fullName>
    </recommendedName>
</protein>
<accession>A0AAN9PT68</accession>
<dbReference type="AlphaFoldDB" id="A0AAN9PT68"/>
<evidence type="ECO:0000256" key="1">
    <source>
        <dbReference type="ARBA" id="ARBA00004123"/>
    </source>
</evidence>
<keyword evidence="3" id="KW-0804">Transcription</keyword>
<evidence type="ECO:0000256" key="2">
    <source>
        <dbReference type="ARBA" id="ARBA00023015"/>
    </source>
</evidence>
<dbReference type="GO" id="GO:0042800">
    <property type="term" value="F:histone H3K4 methyltransferase activity"/>
    <property type="evidence" value="ECO:0007669"/>
    <property type="project" value="TreeGrafter"/>
</dbReference>
<feature type="domain" description="Tify" evidence="5">
    <location>
        <begin position="256"/>
        <end position="302"/>
    </location>
</feature>
<dbReference type="GO" id="GO:0045893">
    <property type="term" value="P:positive regulation of DNA-templated transcription"/>
    <property type="evidence" value="ECO:0007669"/>
    <property type="project" value="TreeGrafter"/>
</dbReference>
<reference evidence="6 7" key="1">
    <citation type="submission" date="2024-01" db="EMBL/GenBank/DDBJ databases">
        <title>The genomes of 5 underutilized Papilionoideae crops provide insights into root nodulation and disease resistance.</title>
        <authorList>
            <person name="Yuan L."/>
        </authorList>
    </citation>
    <scope>NUCLEOTIDE SEQUENCE [LARGE SCALE GENOMIC DNA]</scope>
    <source>
        <strain evidence="6">LY-2023</strain>
        <tissue evidence="6">Leaf</tissue>
    </source>
</reference>
<dbReference type="Pfam" id="PF16135">
    <property type="entry name" value="TDBD"/>
    <property type="match status" value="1"/>
</dbReference>
<dbReference type="PANTHER" id="PTHR45838">
    <property type="entry name" value="HISTONE-LYSINE-N-METHYLTRANSFERASE 2 KMT2 FAMILY MEMBER"/>
    <property type="match status" value="1"/>
</dbReference>
<sequence>MDNAWQMKCDSAFQSSKAPNVQSPEPTVLAEITANHYLLPQVAHGLRSEFAGGKLGHVYPSFLHSTTNASGHADTENSFLALLHGPPSLLQGDLQELTDRQLGSSSGGCTPAIGNSVVDSIESEAFLSSSPGVMTENLINHHLQSQAYTSAEVSFPATVSLSGGGDFIFHHVQSSNTATQPMIAGGEKPRESFFSSGQYRGTSPTSSLSVCCADIQTAPNMDFEQLTSKYATPSMNGCPRVFCMGRSGYLLLSNTGLLGIVCSCHYFHMSVLRFCEHSGLHGVNPGEAVYMESGETILQWQKLYFSMLGQREHWMVILLWCFRLGLQGMRVNGTGQNYYQQQAV</sequence>
<evidence type="ECO:0000313" key="6">
    <source>
        <dbReference type="EMBL" id="KAK7311225.1"/>
    </source>
</evidence>
<comment type="caution">
    <text evidence="6">The sequence shown here is derived from an EMBL/GenBank/DDBJ whole genome shotgun (WGS) entry which is preliminary data.</text>
</comment>
<keyword evidence="4" id="KW-0539">Nucleus</keyword>
<evidence type="ECO:0000256" key="3">
    <source>
        <dbReference type="ARBA" id="ARBA00023163"/>
    </source>
</evidence>
<evidence type="ECO:0000313" key="7">
    <source>
        <dbReference type="Proteomes" id="UP001359559"/>
    </source>
</evidence>
<gene>
    <name evidence="6" type="ORF">RJT34_09228</name>
</gene>
<evidence type="ECO:0000259" key="5">
    <source>
        <dbReference type="Pfam" id="PF16135"/>
    </source>
</evidence>
<keyword evidence="2" id="KW-0805">Transcription regulation</keyword>
<proteinExistence type="predicted"/>
<keyword evidence="7" id="KW-1185">Reference proteome</keyword>
<dbReference type="InterPro" id="IPR032308">
    <property type="entry name" value="TDBD"/>
</dbReference>